<dbReference type="EMBL" id="KB454529">
    <property type="protein sequence ID" value="EME27665.1"/>
    <property type="molecule type" value="Genomic_DNA"/>
</dbReference>
<gene>
    <name evidence="2" type="ORF">Gasu_48090</name>
</gene>
<protein>
    <submittedName>
        <fullName evidence="2">Uncharacterized protein</fullName>
    </submittedName>
</protein>
<dbReference type="GeneID" id="17086554"/>
<evidence type="ECO:0000313" key="2">
    <source>
        <dbReference type="EMBL" id="EME27665.1"/>
    </source>
</evidence>
<organism evidence="2 3">
    <name type="scientific">Galdieria sulphuraria</name>
    <name type="common">Red alga</name>
    <dbReference type="NCBI Taxonomy" id="130081"/>
    <lineage>
        <taxon>Eukaryota</taxon>
        <taxon>Rhodophyta</taxon>
        <taxon>Bangiophyceae</taxon>
        <taxon>Galdieriales</taxon>
        <taxon>Galdieriaceae</taxon>
        <taxon>Galdieria</taxon>
    </lineage>
</organism>
<dbReference type="Proteomes" id="UP000030680">
    <property type="component" value="Unassembled WGS sequence"/>
</dbReference>
<reference evidence="3" key="1">
    <citation type="journal article" date="2013" name="Science">
        <title>Gene transfer from bacteria and archaea facilitated evolution of an extremophilic eukaryote.</title>
        <authorList>
            <person name="Schonknecht G."/>
            <person name="Chen W.H."/>
            <person name="Ternes C.M."/>
            <person name="Barbier G.G."/>
            <person name="Shrestha R.P."/>
            <person name="Stanke M."/>
            <person name="Brautigam A."/>
            <person name="Baker B.J."/>
            <person name="Banfield J.F."/>
            <person name="Garavito R.M."/>
            <person name="Carr K."/>
            <person name="Wilkerson C."/>
            <person name="Rensing S.A."/>
            <person name="Gagneul D."/>
            <person name="Dickenson N.E."/>
            <person name="Oesterhelt C."/>
            <person name="Lercher M.J."/>
            <person name="Weber A.P."/>
        </authorList>
    </citation>
    <scope>NUCLEOTIDE SEQUENCE [LARGE SCALE GENOMIC DNA]</scope>
    <source>
        <strain evidence="3">074W</strain>
    </source>
</reference>
<evidence type="ECO:0000256" key="1">
    <source>
        <dbReference type="SAM" id="MobiDB-lite"/>
    </source>
</evidence>
<proteinExistence type="predicted"/>
<accession>M2WUM9</accession>
<evidence type="ECO:0000313" key="3">
    <source>
        <dbReference type="Proteomes" id="UP000030680"/>
    </source>
</evidence>
<dbReference type="Gramene" id="EME27665">
    <property type="protein sequence ID" value="EME27665"/>
    <property type="gene ID" value="Gasu_48090"/>
</dbReference>
<dbReference type="AlphaFoldDB" id="M2WUM9"/>
<dbReference type="KEGG" id="gsl:Gasu_48090"/>
<name>M2WUM9_GALSU</name>
<feature type="compositionally biased region" description="Acidic residues" evidence="1">
    <location>
        <begin position="116"/>
        <end position="125"/>
    </location>
</feature>
<sequence>MHSSSRASFTTRGDIRRQVEGFSASGERNKDTVVDLSTFFAERGYSNNQAPTKYWEEKLVTIGNVVVPKWVPVKERNSSNKQKEGEDEVFIGFEAIYYPEQPPERQPITLYQEENKVEEEEQSRE</sequence>
<feature type="region of interest" description="Disordered" evidence="1">
    <location>
        <begin position="101"/>
        <end position="125"/>
    </location>
</feature>
<keyword evidence="3" id="KW-1185">Reference proteome</keyword>
<dbReference type="RefSeq" id="XP_005704185.1">
    <property type="nucleotide sequence ID" value="XM_005704128.1"/>
</dbReference>
<dbReference type="OrthoDB" id="10335798at2759"/>